<proteinExistence type="predicted"/>
<reference evidence="3" key="1">
    <citation type="submission" date="2024-07" db="EMBL/GenBank/DDBJ databases">
        <title>Two chromosome-level genome assemblies of Korean endemic species Abeliophyllum distichum and Forsythia ovata (Oleaceae).</title>
        <authorList>
            <person name="Jang H."/>
        </authorList>
    </citation>
    <scope>NUCLEOTIDE SEQUENCE [LARGE SCALE GENOMIC DNA]</scope>
</reference>
<accession>A0ABD1WFA4</accession>
<organism evidence="2 3">
    <name type="scientific">Forsythia ovata</name>
    <dbReference type="NCBI Taxonomy" id="205694"/>
    <lineage>
        <taxon>Eukaryota</taxon>
        <taxon>Viridiplantae</taxon>
        <taxon>Streptophyta</taxon>
        <taxon>Embryophyta</taxon>
        <taxon>Tracheophyta</taxon>
        <taxon>Spermatophyta</taxon>
        <taxon>Magnoliopsida</taxon>
        <taxon>eudicotyledons</taxon>
        <taxon>Gunneridae</taxon>
        <taxon>Pentapetalae</taxon>
        <taxon>asterids</taxon>
        <taxon>lamiids</taxon>
        <taxon>Lamiales</taxon>
        <taxon>Oleaceae</taxon>
        <taxon>Forsythieae</taxon>
        <taxon>Forsythia</taxon>
    </lineage>
</organism>
<keyword evidence="3" id="KW-1185">Reference proteome</keyword>
<protein>
    <submittedName>
        <fullName evidence="2">Pentatricopeptide repeat-containing protein</fullName>
    </submittedName>
</protein>
<evidence type="ECO:0000313" key="3">
    <source>
        <dbReference type="Proteomes" id="UP001604277"/>
    </source>
</evidence>
<keyword evidence="1" id="KW-0812">Transmembrane</keyword>
<dbReference type="EMBL" id="JBFOLJ010000003">
    <property type="protein sequence ID" value="KAL2548354.1"/>
    <property type="molecule type" value="Genomic_DNA"/>
</dbReference>
<dbReference type="Proteomes" id="UP001604277">
    <property type="component" value="Unassembled WGS sequence"/>
</dbReference>
<evidence type="ECO:0000256" key="1">
    <source>
        <dbReference type="SAM" id="Phobius"/>
    </source>
</evidence>
<keyword evidence="1" id="KW-1133">Transmembrane helix</keyword>
<name>A0ABD1WFA4_9LAMI</name>
<feature type="transmembrane region" description="Helical" evidence="1">
    <location>
        <begin position="41"/>
        <end position="64"/>
    </location>
</feature>
<evidence type="ECO:0000313" key="2">
    <source>
        <dbReference type="EMBL" id="KAL2548354.1"/>
    </source>
</evidence>
<dbReference type="AlphaFoldDB" id="A0ABD1WFA4"/>
<gene>
    <name evidence="2" type="ORF">Fot_09884</name>
</gene>
<comment type="caution">
    <text evidence="2">The sequence shown here is derived from an EMBL/GenBank/DDBJ whole genome shotgun (WGS) entry which is preliminary data.</text>
</comment>
<sequence>MEKNDMEKVQSLLSLLQSSGTADRSLDEDFEKMGLILNEDFVVMVLETLYVPGESLIGFFRWVLKKSEFKVTMRVVVEQLDNHSHGCSTTIMVMVVKQLDNHGCRASYCPVISTTLLIGPAVGI</sequence>
<keyword evidence="1" id="KW-0472">Membrane</keyword>